<keyword evidence="5" id="KW-0418">Kinase</keyword>
<keyword evidence="12" id="KW-1185">Reference proteome</keyword>
<keyword evidence="2" id="KW-0723">Serine/threonine-protein kinase</keyword>
<evidence type="ECO:0000256" key="8">
    <source>
        <dbReference type="SAM" id="MobiDB-lite"/>
    </source>
</evidence>
<proteinExistence type="predicted"/>
<dbReference type="InterPro" id="IPR000719">
    <property type="entry name" value="Prot_kinase_dom"/>
</dbReference>
<feature type="transmembrane region" description="Helical" evidence="9">
    <location>
        <begin position="407"/>
        <end position="428"/>
    </location>
</feature>
<name>A0ABU0RCF5_9MICO</name>
<keyword evidence="3" id="KW-0808">Transferase</keyword>
<comment type="caution">
    <text evidence="11">The sequence shown here is derived from an EMBL/GenBank/DDBJ whole genome shotgun (WGS) entry which is preliminary data.</text>
</comment>
<evidence type="ECO:0000256" key="2">
    <source>
        <dbReference type="ARBA" id="ARBA00022527"/>
    </source>
</evidence>
<evidence type="ECO:0000259" key="10">
    <source>
        <dbReference type="PROSITE" id="PS50011"/>
    </source>
</evidence>
<dbReference type="RefSeq" id="WP_307042596.1">
    <property type="nucleotide sequence ID" value="NZ_JAUSYY010000001.1"/>
</dbReference>
<dbReference type="EC" id="2.7.11.1" evidence="1"/>
<dbReference type="SUPFAM" id="SSF56112">
    <property type="entry name" value="Protein kinase-like (PK-like)"/>
    <property type="match status" value="1"/>
</dbReference>
<dbReference type="InterPro" id="IPR011009">
    <property type="entry name" value="Kinase-like_dom_sf"/>
</dbReference>
<evidence type="ECO:0000256" key="4">
    <source>
        <dbReference type="ARBA" id="ARBA00022741"/>
    </source>
</evidence>
<evidence type="ECO:0000313" key="12">
    <source>
        <dbReference type="Proteomes" id="UP001239083"/>
    </source>
</evidence>
<evidence type="ECO:0000256" key="7">
    <source>
        <dbReference type="PROSITE-ProRule" id="PRU10141"/>
    </source>
</evidence>
<keyword evidence="9" id="KW-0472">Membrane</keyword>
<dbReference type="Gene3D" id="1.10.510.10">
    <property type="entry name" value="Transferase(Phosphotransferase) domain 1"/>
    <property type="match status" value="1"/>
</dbReference>
<dbReference type="PROSITE" id="PS00109">
    <property type="entry name" value="PROTEIN_KINASE_TYR"/>
    <property type="match status" value="1"/>
</dbReference>
<gene>
    <name evidence="11" type="ORF">QFZ26_002496</name>
</gene>
<organism evidence="11 12">
    <name type="scientific">Agromyces ramosus</name>
    <dbReference type="NCBI Taxonomy" id="33879"/>
    <lineage>
        <taxon>Bacteria</taxon>
        <taxon>Bacillati</taxon>
        <taxon>Actinomycetota</taxon>
        <taxon>Actinomycetes</taxon>
        <taxon>Micrococcales</taxon>
        <taxon>Microbacteriaceae</taxon>
        <taxon>Agromyces</taxon>
    </lineage>
</organism>
<feature type="region of interest" description="Disordered" evidence="8">
    <location>
        <begin position="439"/>
        <end position="493"/>
    </location>
</feature>
<evidence type="ECO:0000256" key="5">
    <source>
        <dbReference type="ARBA" id="ARBA00022777"/>
    </source>
</evidence>
<dbReference type="Pfam" id="PF00069">
    <property type="entry name" value="Pkinase"/>
    <property type="match status" value="1"/>
</dbReference>
<dbReference type="PROSITE" id="PS50011">
    <property type="entry name" value="PROTEIN_KINASE_DOM"/>
    <property type="match status" value="1"/>
</dbReference>
<accession>A0ABU0RCF5</accession>
<keyword evidence="6 7" id="KW-0067">ATP-binding</keyword>
<feature type="region of interest" description="Disordered" evidence="8">
    <location>
        <begin position="368"/>
        <end position="401"/>
    </location>
</feature>
<dbReference type="Proteomes" id="UP001239083">
    <property type="component" value="Unassembled WGS sequence"/>
</dbReference>
<dbReference type="EMBL" id="JAUSYY010000001">
    <property type="protein sequence ID" value="MDQ0894941.1"/>
    <property type="molecule type" value="Genomic_DNA"/>
</dbReference>
<dbReference type="CDD" id="cd14014">
    <property type="entry name" value="STKc_PknB_like"/>
    <property type="match status" value="1"/>
</dbReference>
<feature type="compositionally biased region" description="Pro residues" evidence="8">
    <location>
        <begin position="460"/>
        <end position="491"/>
    </location>
</feature>
<evidence type="ECO:0000313" key="11">
    <source>
        <dbReference type="EMBL" id="MDQ0894941.1"/>
    </source>
</evidence>
<feature type="compositionally biased region" description="Low complexity" evidence="8">
    <location>
        <begin position="447"/>
        <end position="459"/>
    </location>
</feature>
<feature type="domain" description="Protein kinase" evidence="10">
    <location>
        <begin position="12"/>
        <end position="267"/>
    </location>
</feature>
<dbReference type="Gene3D" id="3.30.200.20">
    <property type="entry name" value="Phosphorylase Kinase, domain 1"/>
    <property type="match status" value="1"/>
</dbReference>
<evidence type="ECO:0000256" key="1">
    <source>
        <dbReference type="ARBA" id="ARBA00012513"/>
    </source>
</evidence>
<reference evidence="11 12" key="1">
    <citation type="submission" date="2023-07" db="EMBL/GenBank/DDBJ databases">
        <title>Comparative genomics of wheat-associated soil bacteria to identify genetic determinants of phenazine resistance.</title>
        <authorList>
            <person name="Mouncey N."/>
        </authorList>
    </citation>
    <scope>NUCLEOTIDE SEQUENCE [LARGE SCALE GENOMIC DNA]</scope>
    <source>
        <strain evidence="11 12">V3I3</strain>
    </source>
</reference>
<dbReference type="PANTHER" id="PTHR43289">
    <property type="entry name" value="MITOGEN-ACTIVATED PROTEIN KINASE KINASE KINASE 20-RELATED"/>
    <property type="match status" value="1"/>
</dbReference>
<protein>
    <recommendedName>
        <fullName evidence="1">non-specific serine/threonine protein kinase</fullName>
        <ecNumber evidence="1">2.7.11.1</ecNumber>
    </recommendedName>
</protein>
<feature type="binding site" evidence="7">
    <location>
        <position position="41"/>
    </location>
    <ligand>
        <name>ATP</name>
        <dbReference type="ChEBI" id="CHEBI:30616"/>
    </ligand>
</feature>
<evidence type="ECO:0000256" key="6">
    <source>
        <dbReference type="ARBA" id="ARBA00022840"/>
    </source>
</evidence>
<dbReference type="PANTHER" id="PTHR43289:SF6">
    <property type="entry name" value="SERINE_THREONINE-PROTEIN KINASE NEKL-3"/>
    <property type="match status" value="1"/>
</dbReference>
<keyword evidence="4 7" id="KW-0547">Nucleotide-binding</keyword>
<evidence type="ECO:0000256" key="3">
    <source>
        <dbReference type="ARBA" id="ARBA00022679"/>
    </source>
</evidence>
<dbReference type="InterPro" id="IPR017441">
    <property type="entry name" value="Protein_kinase_ATP_BS"/>
</dbReference>
<evidence type="ECO:0000256" key="9">
    <source>
        <dbReference type="SAM" id="Phobius"/>
    </source>
</evidence>
<dbReference type="PROSITE" id="PS00107">
    <property type="entry name" value="PROTEIN_KINASE_ATP"/>
    <property type="match status" value="1"/>
</dbReference>
<sequence>MSTPSTLIANRYRLINLLGTGGMGVVWQAWDERLQRPVALKMLRTQPELTDREREVATNRAMREARITAGLHHPHAVTVFDVVEHEGRPCIVMQLIESTPLSMLLREHGPLSPPETARIGAQVSSALAAAHRMRIVHRDVTPGNILITEDGSALISDFGISHALGDTTITATGMIHGTPAYLAPEVARGQQSGFASDVFSLGSTLYAMLEGAPPFGADNNAIALIHKVARGSYPAPKHAGPLAPLLRDMLAADPKRRPSMKSVASWLSAMSEEAAAAATAPPAAAAPAAAAPAAAAPAAAAPAAAAPAAAAPAVASESPTVPLGAATAAALAADGPPTTTAETRELGATAETEPLDQGTAQIEHADATVPDETEPPPALAWLVQGPPTPPPTEVPRPEREPLDRRRAAALIAILLLASLLVLGGAFLFGQFRLDAGNAGSPEADGNPTTSQTPDAATSPPATPTTTPTPTPQTQPSPIAPSTPPVESPPPSAEQRVVDALTSYYALVPGDLNNAWTLMTADYQVNHVGGRDAYDAFWGAIADVEITDVSVSPPDAGQATLTYYFHDGSVVQEVTAYRLVDEGGVLKIAATEVLSSVEQ</sequence>
<dbReference type="InterPro" id="IPR008266">
    <property type="entry name" value="Tyr_kinase_AS"/>
</dbReference>
<keyword evidence="9" id="KW-0812">Transmembrane</keyword>
<keyword evidence="9" id="KW-1133">Transmembrane helix</keyword>